<name>A0A9Q1JCT9_SYNKA</name>
<reference evidence="2" key="1">
    <citation type="journal article" date="2023" name="Science">
        <title>Genome structures resolve the early diversification of teleost fishes.</title>
        <authorList>
            <person name="Parey E."/>
            <person name="Louis A."/>
            <person name="Montfort J."/>
            <person name="Bouchez O."/>
            <person name="Roques C."/>
            <person name="Iampietro C."/>
            <person name="Lluch J."/>
            <person name="Castinel A."/>
            <person name="Donnadieu C."/>
            <person name="Desvignes T."/>
            <person name="Floi Bucao C."/>
            <person name="Jouanno E."/>
            <person name="Wen M."/>
            <person name="Mejri S."/>
            <person name="Dirks R."/>
            <person name="Jansen H."/>
            <person name="Henkel C."/>
            <person name="Chen W.J."/>
            <person name="Zahm M."/>
            <person name="Cabau C."/>
            <person name="Klopp C."/>
            <person name="Thompson A.W."/>
            <person name="Robinson-Rechavi M."/>
            <person name="Braasch I."/>
            <person name="Lecointre G."/>
            <person name="Bobe J."/>
            <person name="Postlethwait J.H."/>
            <person name="Berthelot C."/>
            <person name="Roest Crollius H."/>
            <person name="Guiguen Y."/>
        </authorList>
    </citation>
    <scope>NUCLEOTIDE SEQUENCE</scope>
    <source>
        <strain evidence="2">WJC10195</strain>
    </source>
</reference>
<protein>
    <submittedName>
        <fullName evidence="2">Uncharacterized protein</fullName>
    </submittedName>
</protein>
<dbReference type="Proteomes" id="UP001152622">
    <property type="component" value="Chromosome 1"/>
</dbReference>
<evidence type="ECO:0000256" key="1">
    <source>
        <dbReference type="SAM" id="MobiDB-lite"/>
    </source>
</evidence>
<gene>
    <name evidence="2" type="ORF">SKAU_G00017760</name>
</gene>
<dbReference type="AlphaFoldDB" id="A0A9Q1JCT9"/>
<sequence>MEPGSLSRPQDGLLSMAGSSRTLIYRPTYFRPKHQRGSSSWAIGFQCFNPISPSPADQYYDQSPSPTGKKSYPPTPPSLLSPLSLRLTSGRGRWKKALGTLRTATPAAFPRRVDAVGLHTDLVSGLAGIHR</sequence>
<dbReference type="EMBL" id="JAINUF010000001">
    <property type="protein sequence ID" value="KAJ8380998.1"/>
    <property type="molecule type" value="Genomic_DNA"/>
</dbReference>
<feature type="region of interest" description="Disordered" evidence="1">
    <location>
        <begin position="54"/>
        <end position="84"/>
    </location>
</feature>
<keyword evidence="3" id="KW-1185">Reference proteome</keyword>
<accession>A0A9Q1JCT9</accession>
<comment type="caution">
    <text evidence="2">The sequence shown here is derived from an EMBL/GenBank/DDBJ whole genome shotgun (WGS) entry which is preliminary data.</text>
</comment>
<proteinExistence type="predicted"/>
<evidence type="ECO:0000313" key="3">
    <source>
        <dbReference type="Proteomes" id="UP001152622"/>
    </source>
</evidence>
<organism evidence="2 3">
    <name type="scientific">Synaphobranchus kaupii</name>
    <name type="common">Kaup's arrowtooth eel</name>
    <dbReference type="NCBI Taxonomy" id="118154"/>
    <lineage>
        <taxon>Eukaryota</taxon>
        <taxon>Metazoa</taxon>
        <taxon>Chordata</taxon>
        <taxon>Craniata</taxon>
        <taxon>Vertebrata</taxon>
        <taxon>Euteleostomi</taxon>
        <taxon>Actinopterygii</taxon>
        <taxon>Neopterygii</taxon>
        <taxon>Teleostei</taxon>
        <taxon>Anguilliformes</taxon>
        <taxon>Synaphobranchidae</taxon>
        <taxon>Synaphobranchus</taxon>
    </lineage>
</organism>
<evidence type="ECO:0000313" key="2">
    <source>
        <dbReference type="EMBL" id="KAJ8380998.1"/>
    </source>
</evidence>